<name>A0ABP0KPP3_9DINO</name>
<evidence type="ECO:0000313" key="1">
    <source>
        <dbReference type="EMBL" id="CAK9028858.1"/>
    </source>
</evidence>
<accession>A0ABP0KPP3</accession>
<proteinExistence type="predicted"/>
<evidence type="ECO:0000313" key="2">
    <source>
        <dbReference type="Proteomes" id="UP001642484"/>
    </source>
</evidence>
<keyword evidence="2" id="KW-1185">Reference proteome</keyword>
<dbReference type="EMBL" id="CAXAMN010009469">
    <property type="protein sequence ID" value="CAK9028858.1"/>
    <property type="molecule type" value="Genomic_DNA"/>
</dbReference>
<comment type="caution">
    <text evidence="1">The sequence shown here is derived from an EMBL/GenBank/DDBJ whole genome shotgun (WGS) entry which is preliminary data.</text>
</comment>
<protein>
    <submittedName>
        <fullName evidence="1">Uncharacterized protein</fullName>
    </submittedName>
</protein>
<reference evidence="1 2" key="1">
    <citation type="submission" date="2024-02" db="EMBL/GenBank/DDBJ databases">
        <authorList>
            <person name="Chen Y."/>
            <person name="Shah S."/>
            <person name="Dougan E. K."/>
            <person name="Thang M."/>
            <person name="Chan C."/>
        </authorList>
    </citation>
    <scope>NUCLEOTIDE SEQUENCE [LARGE SCALE GENOMIC DNA]</scope>
</reference>
<organism evidence="1 2">
    <name type="scientific">Durusdinium trenchii</name>
    <dbReference type="NCBI Taxonomy" id="1381693"/>
    <lineage>
        <taxon>Eukaryota</taxon>
        <taxon>Sar</taxon>
        <taxon>Alveolata</taxon>
        <taxon>Dinophyceae</taxon>
        <taxon>Suessiales</taxon>
        <taxon>Symbiodiniaceae</taxon>
        <taxon>Durusdinium</taxon>
    </lineage>
</organism>
<gene>
    <name evidence="1" type="ORF">CCMP2556_LOCUS17262</name>
</gene>
<dbReference type="Proteomes" id="UP001642484">
    <property type="component" value="Unassembled WGS sequence"/>
</dbReference>
<sequence>MIRQSNGKLEDEKKVSWEKVREAKRGSEELAKSSRLGVVGSWNGFGKVHRMHSFEADGQTAACQVYNFLVEVGRQGFESFQLVQDFDLSRILHPDRPVTVPGPVGRVLVSQMDEVRQDLVWALGVEKPSSTGDLYRVDVVARGEVLLNVSWQQLEETVSGKEVFSHI</sequence>